<evidence type="ECO:0000313" key="3">
    <source>
        <dbReference type="EMBL" id="ALS22907.1"/>
    </source>
</evidence>
<feature type="signal peptide" evidence="2">
    <location>
        <begin position="1"/>
        <end position="18"/>
    </location>
</feature>
<dbReference type="STRING" id="162209.IJ22_25340"/>
<dbReference type="PANTHER" id="PTHR37806:SF1">
    <property type="entry name" value="PEPTIDASE C39-LIKE DOMAIN-CONTAINING PROTEIN"/>
    <property type="match status" value="1"/>
</dbReference>
<feature type="compositionally biased region" description="Polar residues" evidence="1">
    <location>
        <begin position="44"/>
        <end position="64"/>
    </location>
</feature>
<proteinExistence type="predicted"/>
<gene>
    <name evidence="3" type="ORF">IJ22_25340</name>
</gene>
<evidence type="ECO:0000313" key="4">
    <source>
        <dbReference type="Proteomes" id="UP000061660"/>
    </source>
</evidence>
<reference evidence="4" key="1">
    <citation type="submission" date="2015-12" db="EMBL/GenBank/DDBJ databases">
        <title>Complete genome sequences of two moderately thermophilic Paenibacillus species.</title>
        <authorList>
            <person name="Butler R.III."/>
            <person name="Wang J."/>
            <person name="Stark B.C."/>
            <person name="Pombert J.-F."/>
        </authorList>
    </citation>
    <scope>NUCLEOTIDE SEQUENCE [LARGE SCALE GENOMIC DNA]</scope>
    <source>
        <strain evidence="4">32O-Y</strain>
    </source>
</reference>
<evidence type="ECO:0000256" key="2">
    <source>
        <dbReference type="SAM" id="SignalP"/>
    </source>
</evidence>
<name>A0A0U2IML4_9BACL</name>
<dbReference type="InterPro" id="IPR039564">
    <property type="entry name" value="Peptidase_C39-like"/>
</dbReference>
<dbReference type="AlphaFoldDB" id="A0A0U2IML4"/>
<dbReference type="PIRSF" id="PIRSF032442">
    <property type="entry name" value="UCP032442"/>
    <property type="match status" value="1"/>
</dbReference>
<protein>
    <submittedName>
        <fullName evidence="3">Peptidase C39-like protein</fullName>
    </submittedName>
</protein>
<dbReference type="PROSITE" id="PS51257">
    <property type="entry name" value="PROKAR_LIPOPROTEIN"/>
    <property type="match status" value="1"/>
</dbReference>
<organism evidence="3 4">
    <name type="scientific">Paenibacillus naphthalenovorans</name>
    <dbReference type="NCBI Taxonomy" id="162209"/>
    <lineage>
        <taxon>Bacteria</taxon>
        <taxon>Bacillati</taxon>
        <taxon>Bacillota</taxon>
        <taxon>Bacilli</taxon>
        <taxon>Bacillales</taxon>
        <taxon>Paenibacillaceae</taxon>
        <taxon>Paenibacillus</taxon>
    </lineage>
</organism>
<feature type="region of interest" description="Disordered" evidence="1">
    <location>
        <begin position="22"/>
        <end position="67"/>
    </location>
</feature>
<reference evidence="3 4" key="2">
    <citation type="journal article" date="2016" name="Genome Announc.">
        <title>Complete Genome Sequences of Two Interactive Moderate Thermophiles, Paenibacillus napthalenovorans 32O-Y and Paenibacillus sp. 32O-W.</title>
        <authorList>
            <person name="Butler R.R.III."/>
            <person name="Wang J."/>
            <person name="Stark B.C."/>
            <person name="Pombert J.F."/>
        </authorList>
    </citation>
    <scope>NUCLEOTIDE SEQUENCE [LARGE SCALE GENOMIC DNA]</scope>
    <source>
        <strain evidence="3 4">32O-Y</strain>
    </source>
</reference>
<dbReference type="Gene3D" id="3.90.70.10">
    <property type="entry name" value="Cysteine proteinases"/>
    <property type="match status" value="1"/>
</dbReference>
<dbReference type="PATRIC" id="fig|162209.4.peg.2700"/>
<keyword evidence="2" id="KW-0732">Signal</keyword>
<dbReference type="RefSeq" id="WP_062409010.1">
    <property type="nucleotide sequence ID" value="NZ_CP013652.1"/>
</dbReference>
<dbReference type="KEGG" id="pnp:IJ22_25340"/>
<dbReference type="EMBL" id="CP013652">
    <property type="protein sequence ID" value="ALS22907.1"/>
    <property type="molecule type" value="Genomic_DNA"/>
</dbReference>
<dbReference type="InterPro" id="IPR016997">
    <property type="entry name" value="UCP032442"/>
</dbReference>
<evidence type="ECO:0000256" key="1">
    <source>
        <dbReference type="SAM" id="MobiDB-lite"/>
    </source>
</evidence>
<dbReference type="OrthoDB" id="1164310at2"/>
<dbReference type="Proteomes" id="UP000061660">
    <property type="component" value="Chromosome"/>
</dbReference>
<dbReference type="PANTHER" id="PTHR37806">
    <property type="entry name" value="LMO0724 PROTEIN"/>
    <property type="match status" value="1"/>
</dbReference>
<feature type="chain" id="PRO_5043512025" evidence="2">
    <location>
        <begin position="19"/>
        <end position="264"/>
    </location>
</feature>
<keyword evidence="4" id="KW-1185">Reference proteome</keyword>
<sequence precursor="true">MKQILGLLLLILIAACTAQQPKEQASDPGGTNHANPSPDGGALIQSQQNNQTSDPETKQQGQESSADEVMLDVPIIAQNPELKFGCEVTSLTMLLRHAGIQADKMKLAAELPKDNDPVVKSKSGDITHWGNPEHGFVGDITGRTKGYAVYVKPLEALMMKYLPDRTVNLTGGSFDDVIAKLREGKPVVVWTTGDYKLPDRWESWKHGQEEIRTPLDLHAVVVVGFNPGHVFVNDPLTGRKAQKVNKQTFIDTWVTMGKQALTYR</sequence>
<accession>A0A0U2IML4</accession>
<dbReference type="Pfam" id="PF13529">
    <property type="entry name" value="Peptidase_C39_2"/>
    <property type="match status" value="1"/>
</dbReference>